<sequence>MLAAQIRTGMVAAMKAKDDLKRDTLRGALSAFTNELVAKGRKPTEELADNDALTVLKRLAKQRKEAAEVYTKGGRAELADKELSELKIIESYLPQMASREDIEKVARAKKDELGVTDASGAGKLTGVVMKELAGTADGNLVKEVIASFLK</sequence>
<dbReference type="GO" id="GO:0016884">
    <property type="term" value="F:carbon-nitrogen ligase activity, with glutamine as amido-N-donor"/>
    <property type="evidence" value="ECO:0007669"/>
    <property type="project" value="InterPro"/>
</dbReference>
<dbReference type="SUPFAM" id="SSF89095">
    <property type="entry name" value="GatB/YqeY motif"/>
    <property type="match status" value="1"/>
</dbReference>
<organism evidence="1 2">
    <name type="scientific">Candidatus Kaiserbacteria bacterium RIFCSPHIGHO2_02_FULL_55_20</name>
    <dbReference type="NCBI Taxonomy" id="1798497"/>
    <lineage>
        <taxon>Bacteria</taxon>
        <taxon>Candidatus Kaiseribacteriota</taxon>
    </lineage>
</organism>
<dbReference type="Pfam" id="PF09424">
    <property type="entry name" value="YqeY"/>
    <property type="match status" value="1"/>
</dbReference>
<dbReference type="InterPro" id="IPR003789">
    <property type="entry name" value="Asn/Gln_tRNA_amidoTrase-B-like"/>
</dbReference>
<evidence type="ECO:0000313" key="1">
    <source>
        <dbReference type="EMBL" id="OGG66477.1"/>
    </source>
</evidence>
<dbReference type="PANTHER" id="PTHR28055:SF1">
    <property type="entry name" value="ALTERED INHERITANCE OF MITOCHONDRIA PROTEIN 41, MITOCHONDRIAL"/>
    <property type="match status" value="1"/>
</dbReference>
<dbReference type="InterPro" id="IPR019004">
    <property type="entry name" value="YqeY/Aim41"/>
</dbReference>
<proteinExistence type="predicted"/>
<dbReference type="AlphaFoldDB" id="A0A1F6DYQ9"/>
<reference evidence="1 2" key="1">
    <citation type="journal article" date="2016" name="Nat. Commun.">
        <title>Thousands of microbial genomes shed light on interconnected biogeochemical processes in an aquifer system.</title>
        <authorList>
            <person name="Anantharaman K."/>
            <person name="Brown C.T."/>
            <person name="Hug L.A."/>
            <person name="Sharon I."/>
            <person name="Castelle C.J."/>
            <person name="Probst A.J."/>
            <person name="Thomas B.C."/>
            <person name="Singh A."/>
            <person name="Wilkins M.J."/>
            <person name="Karaoz U."/>
            <person name="Brodie E.L."/>
            <person name="Williams K.H."/>
            <person name="Hubbard S.S."/>
            <person name="Banfield J.F."/>
        </authorList>
    </citation>
    <scope>NUCLEOTIDE SEQUENCE [LARGE SCALE GENOMIC DNA]</scope>
</reference>
<dbReference type="Proteomes" id="UP000177652">
    <property type="component" value="Unassembled WGS sequence"/>
</dbReference>
<dbReference type="Gene3D" id="1.10.10.410">
    <property type="match status" value="1"/>
</dbReference>
<name>A0A1F6DYQ9_9BACT</name>
<dbReference type="PANTHER" id="PTHR28055">
    <property type="entry name" value="ALTERED INHERITANCE OF MITOCHONDRIA PROTEIN 41, MITOCHONDRIAL"/>
    <property type="match status" value="1"/>
</dbReference>
<gene>
    <name evidence="1" type="ORF">A3D71_01255</name>
</gene>
<evidence type="ECO:0000313" key="2">
    <source>
        <dbReference type="Proteomes" id="UP000177652"/>
    </source>
</evidence>
<dbReference type="InterPro" id="IPR023168">
    <property type="entry name" value="GatB_Yqey_C_2"/>
</dbReference>
<dbReference type="EMBL" id="MFLK01000006">
    <property type="protein sequence ID" value="OGG66477.1"/>
    <property type="molecule type" value="Genomic_DNA"/>
</dbReference>
<comment type="caution">
    <text evidence="1">The sequence shown here is derived from an EMBL/GenBank/DDBJ whole genome shotgun (WGS) entry which is preliminary data.</text>
</comment>
<evidence type="ECO:0008006" key="3">
    <source>
        <dbReference type="Google" id="ProtNLM"/>
    </source>
</evidence>
<protein>
    <recommendedName>
        <fullName evidence="3">Glutamyl-tRNA amidotransferase</fullName>
    </recommendedName>
</protein>
<dbReference type="STRING" id="1798497.A3D71_01255"/>
<accession>A0A1F6DYQ9</accession>
<dbReference type="Gene3D" id="1.10.1510.10">
    <property type="entry name" value="Uncharacterised protein YqeY/AIM41 PF09424, N-terminal domain"/>
    <property type="match status" value="1"/>
</dbReference>
<dbReference type="InterPro" id="IPR042184">
    <property type="entry name" value="YqeY/Aim41_N"/>
</dbReference>